<organism evidence="6 7">
    <name type="scientific">Actinomadura geliboluensis</name>
    <dbReference type="NCBI Taxonomy" id="882440"/>
    <lineage>
        <taxon>Bacteria</taxon>
        <taxon>Bacillati</taxon>
        <taxon>Actinomycetota</taxon>
        <taxon>Actinomycetes</taxon>
        <taxon>Streptosporangiales</taxon>
        <taxon>Thermomonosporaceae</taxon>
        <taxon>Actinomadura</taxon>
    </lineage>
</organism>
<comment type="caution">
    <text evidence="6">The sequence shown here is derived from an EMBL/GenBank/DDBJ whole genome shotgun (WGS) entry which is preliminary data.</text>
</comment>
<sequence length="468" mass="49780">MRKVSRSFGDRLKAAVAGDARSGLVFLGNFEVEDQWARGEAGLPRLPFGSGGAVVNRMDEFAVLLAGKGDHVVLKAAPDPDYLAYLEELGFGLPDLLVAAEQDPRRVVTEDALADPRLLGELGRLAERGAVLFPHGVSELEERLSARAGVPLAAPSAAVCKAVNSKIYSRRLADQLGLRQARGWTCETLAELAAALTAARAVLRTGRAVVVKDAFGVSGKGIEVVGDERRLDRLHRMMARRGERSGDDRVAVVVEEWVAKAADLNYQFTVARSGGVHFDFVKEALTENGVHKGHRIPAGLAPPQAAELEDVSRRLGECLAGDGYHGVVGVDAMVDPDGGLYPVVEINARNNMSTYLASVQEAFIGAGRTALVRHYPVRLGRRLPFGEVRAALADALFDPSAGTGLLVNNYATVNAAAPAEAAPGSTFEGRLYGVVVADSAARTAVLDTEIGHRLAALSERTQDGNRIQ</sequence>
<evidence type="ECO:0000256" key="2">
    <source>
        <dbReference type="ARBA" id="ARBA00022741"/>
    </source>
</evidence>
<dbReference type="EMBL" id="VCKZ01000071">
    <property type="protein sequence ID" value="TMR40060.1"/>
    <property type="molecule type" value="Genomic_DNA"/>
</dbReference>
<dbReference type="PANTHER" id="PTHR43055">
    <property type="entry name" value="FORMATE-DEPENDENT PHOSPHORIBOSYLGLYCINAMIDE FORMYLTRANSFERASE"/>
    <property type="match status" value="1"/>
</dbReference>
<dbReference type="GO" id="GO:0046872">
    <property type="term" value="F:metal ion binding"/>
    <property type="evidence" value="ECO:0007669"/>
    <property type="project" value="InterPro"/>
</dbReference>
<dbReference type="Pfam" id="PF02786">
    <property type="entry name" value="CPSase_L_D2"/>
    <property type="match status" value="1"/>
</dbReference>
<protein>
    <submittedName>
        <fullName evidence="6">ATP-grasp domain-containing protein</fullName>
    </submittedName>
</protein>
<dbReference type="InterPro" id="IPR011761">
    <property type="entry name" value="ATP-grasp"/>
</dbReference>
<accession>A0A5S4HJU0</accession>
<dbReference type="GO" id="GO:0005524">
    <property type="term" value="F:ATP binding"/>
    <property type="evidence" value="ECO:0007669"/>
    <property type="project" value="UniProtKB-UniRule"/>
</dbReference>
<dbReference type="RefSeq" id="WP_138636525.1">
    <property type="nucleotide sequence ID" value="NZ_JASWDG010000065.1"/>
</dbReference>
<dbReference type="InterPro" id="IPR005479">
    <property type="entry name" value="CPAse_ATP-bd"/>
</dbReference>
<dbReference type="GO" id="GO:0016874">
    <property type="term" value="F:ligase activity"/>
    <property type="evidence" value="ECO:0007669"/>
    <property type="project" value="UniProtKB-KW"/>
</dbReference>
<evidence type="ECO:0000256" key="1">
    <source>
        <dbReference type="ARBA" id="ARBA00022598"/>
    </source>
</evidence>
<gene>
    <name evidence="6" type="ORF">ETD96_12685</name>
</gene>
<dbReference type="Proteomes" id="UP000305238">
    <property type="component" value="Unassembled WGS sequence"/>
</dbReference>
<keyword evidence="2 4" id="KW-0547">Nucleotide-binding</keyword>
<evidence type="ECO:0000259" key="5">
    <source>
        <dbReference type="PROSITE" id="PS50975"/>
    </source>
</evidence>
<dbReference type="InterPro" id="IPR040754">
    <property type="entry name" value="PreAtp-grasp"/>
</dbReference>
<dbReference type="OrthoDB" id="20966at2"/>
<dbReference type="Pfam" id="PF18604">
    <property type="entry name" value="PreAtp-grasp"/>
    <property type="match status" value="1"/>
</dbReference>
<proteinExistence type="predicted"/>
<evidence type="ECO:0000256" key="3">
    <source>
        <dbReference type="ARBA" id="ARBA00022840"/>
    </source>
</evidence>
<evidence type="ECO:0000313" key="7">
    <source>
        <dbReference type="Proteomes" id="UP000305238"/>
    </source>
</evidence>
<keyword evidence="3 4" id="KW-0067">ATP-binding</keyword>
<name>A0A5S4HJU0_9ACTN</name>
<keyword evidence="1" id="KW-0436">Ligase</keyword>
<dbReference type="Gene3D" id="3.30.470.20">
    <property type="entry name" value="ATP-grasp fold, B domain"/>
    <property type="match status" value="1"/>
</dbReference>
<keyword evidence="7" id="KW-1185">Reference proteome</keyword>
<reference evidence="6 7" key="1">
    <citation type="submission" date="2019-05" db="EMBL/GenBank/DDBJ databases">
        <title>Draft genome sequence of Actinomadura geliboluensis A8036.</title>
        <authorList>
            <person name="Saricaoglu S."/>
            <person name="Isik K."/>
        </authorList>
    </citation>
    <scope>NUCLEOTIDE SEQUENCE [LARGE SCALE GENOMIC DNA]</scope>
    <source>
        <strain evidence="6 7">A8036</strain>
    </source>
</reference>
<feature type="domain" description="ATP-grasp" evidence="5">
    <location>
        <begin position="170"/>
        <end position="377"/>
    </location>
</feature>
<dbReference type="PANTHER" id="PTHR43055:SF1">
    <property type="entry name" value="FORMATE-DEPENDENT PHOSPHORIBOSYLGLYCINAMIDE FORMYLTRANSFERASE"/>
    <property type="match status" value="1"/>
</dbReference>
<dbReference type="SUPFAM" id="SSF56059">
    <property type="entry name" value="Glutathione synthetase ATP-binding domain-like"/>
    <property type="match status" value="1"/>
</dbReference>
<evidence type="ECO:0000256" key="4">
    <source>
        <dbReference type="PROSITE-ProRule" id="PRU00409"/>
    </source>
</evidence>
<evidence type="ECO:0000313" key="6">
    <source>
        <dbReference type="EMBL" id="TMR40060.1"/>
    </source>
</evidence>
<dbReference type="GO" id="GO:0005829">
    <property type="term" value="C:cytosol"/>
    <property type="evidence" value="ECO:0007669"/>
    <property type="project" value="TreeGrafter"/>
</dbReference>
<dbReference type="AlphaFoldDB" id="A0A5S4HJU0"/>
<dbReference type="PROSITE" id="PS50975">
    <property type="entry name" value="ATP_GRASP"/>
    <property type="match status" value="1"/>
</dbReference>